<evidence type="ECO:0000313" key="2">
    <source>
        <dbReference type="Proteomes" id="UP001190336"/>
    </source>
</evidence>
<sequence>MVVGDHRTVELINLGGPETGALLDRIAAAIGPAVEAVEAFWGTDWSHRLTVTATGTDQQFAILASRDTAGDPAQWSDIAAVAVADGVDRQRRVVSGQQVVFAPGAVGMTAAALRIVLTHELFHYAARLDTAVDAPRWLTEGVADFVARPVTPGDSPPLPMWLPSDADLTATGPRRAQAYERSWWFARYVGQRYGADGLRRLYLAACGPDRPDLAATVHRVLGSPLPDVLADWQHWAQDFRNPPG</sequence>
<reference evidence="1 2" key="1">
    <citation type="submission" date="2023-08" db="EMBL/GenBank/DDBJ databases">
        <authorList>
            <person name="Folkvardsen B D."/>
            <person name="Norman A."/>
        </authorList>
    </citation>
    <scope>NUCLEOTIDE SEQUENCE [LARGE SCALE GENOMIC DNA]</scope>
    <source>
        <strain evidence="1 2">Mu0083</strain>
    </source>
</reference>
<keyword evidence="2" id="KW-1185">Reference proteome</keyword>
<protein>
    <submittedName>
        <fullName evidence="1">Basic secretory protein-like protein</fullName>
    </submittedName>
</protein>
<evidence type="ECO:0000313" key="1">
    <source>
        <dbReference type="EMBL" id="CAJ1496925.1"/>
    </source>
</evidence>
<gene>
    <name evidence="1" type="ORF">MU0083_001543</name>
</gene>
<name>A0ABM9LD10_9MYCO</name>
<accession>A0ABM9LD10</accession>
<organism evidence="1 2">
    <name type="scientific">[Mycobacterium] kokjensenii</name>
    <dbReference type="NCBI Taxonomy" id="3064287"/>
    <lineage>
        <taxon>Bacteria</taxon>
        <taxon>Bacillati</taxon>
        <taxon>Actinomycetota</taxon>
        <taxon>Actinomycetes</taxon>
        <taxon>Mycobacteriales</taxon>
        <taxon>Mycobacteriaceae</taxon>
        <taxon>Mycolicibacter</taxon>
    </lineage>
</organism>
<proteinExistence type="predicted"/>
<dbReference type="Proteomes" id="UP001190336">
    <property type="component" value="Chromosome"/>
</dbReference>
<dbReference type="EMBL" id="OY726394">
    <property type="protein sequence ID" value="CAJ1496925.1"/>
    <property type="molecule type" value="Genomic_DNA"/>
</dbReference>